<dbReference type="PROSITE" id="PS00107">
    <property type="entry name" value="PROTEIN_KINASE_ATP"/>
    <property type="match status" value="1"/>
</dbReference>
<proteinExistence type="inferred from homology"/>
<dbReference type="PANTHER" id="PTHR48016:SF48">
    <property type="entry name" value="SERINE_THREONINE-PROTEIN KINASE BCK1_SLK1_SSP31"/>
    <property type="match status" value="1"/>
</dbReference>
<protein>
    <recommendedName>
        <fullName evidence="9">Protein kinase domain-containing protein</fullName>
    </recommendedName>
</protein>
<dbReference type="PROSITE" id="PS50011">
    <property type="entry name" value="PROTEIN_KINASE_DOM"/>
    <property type="match status" value="2"/>
</dbReference>
<reference evidence="10" key="1">
    <citation type="submission" date="2021-01" db="EMBL/GenBank/DDBJ databases">
        <authorList>
            <person name="Kaushik A."/>
        </authorList>
    </citation>
    <scope>NUCLEOTIDE SEQUENCE</scope>
    <source>
        <strain evidence="10">AG2-2IIIB</strain>
    </source>
</reference>
<dbReference type="AlphaFoldDB" id="A0A8H3D6I4"/>
<dbReference type="PROSITE" id="PS00108">
    <property type="entry name" value="PROTEIN_KINASE_ST"/>
    <property type="match status" value="1"/>
</dbReference>
<evidence type="ECO:0000256" key="8">
    <source>
        <dbReference type="SAM" id="MobiDB-lite"/>
    </source>
</evidence>
<keyword evidence="4 7" id="KW-0547">Nucleotide-binding</keyword>
<feature type="compositionally biased region" description="Polar residues" evidence="8">
    <location>
        <begin position="135"/>
        <end position="150"/>
    </location>
</feature>
<feature type="region of interest" description="Disordered" evidence="8">
    <location>
        <begin position="229"/>
        <end position="302"/>
    </location>
</feature>
<dbReference type="InterPro" id="IPR008271">
    <property type="entry name" value="Ser/Thr_kinase_AS"/>
</dbReference>
<feature type="region of interest" description="Disordered" evidence="8">
    <location>
        <begin position="135"/>
        <end position="155"/>
    </location>
</feature>
<dbReference type="EMBL" id="CAJMWT010005812">
    <property type="protein sequence ID" value="CAE6509899.1"/>
    <property type="molecule type" value="Genomic_DNA"/>
</dbReference>
<feature type="region of interest" description="Disordered" evidence="8">
    <location>
        <begin position="464"/>
        <end position="483"/>
    </location>
</feature>
<dbReference type="Proteomes" id="UP000663843">
    <property type="component" value="Unassembled WGS sequence"/>
</dbReference>
<evidence type="ECO:0000256" key="1">
    <source>
        <dbReference type="ARBA" id="ARBA00006529"/>
    </source>
</evidence>
<keyword evidence="3" id="KW-0808">Transferase</keyword>
<keyword evidence="2" id="KW-0723">Serine/threonine-protein kinase</keyword>
<feature type="binding site" evidence="7">
    <location>
        <position position="518"/>
    </location>
    <ligand>
        <name>ATP</name>
        <dbReference type="ChEBI" id="CHEBI:30616"/>
    </ligand>
</feature>
<dbReference type="Gene3D" id="1.10.510.10">
    <property type="entry name" value="Transferase(Phosphotransferase) domain 1"/>
    <property type="match status" value="2"/>
</dbReference>
<feature type="compositionally biased region" description="Low complexity" evidence="8">
    <location>
        <begin position="246"/>
        <end position="262"/>
    </location>
</feature>
<sequence>MTKERIIVAVTSDSETYVIVNITGYTNAQDIRERMLSKLHIPDDLYSSYGIYRTELGAIAIGDALDDNQLLVDCQRFGDDKCTLKFLAQRTDPSLGVSNPPSDLESPAHQFVTASSATTISPHISRYTSHAYNINNDPDPTKAAESNTADAGSEVDPLEAEDYRAMAAIQRIVSAEGGSGTATPPIPTAPIRSVSQSIVPVRVTNPQPAYIQPQPKIISRDFAAVVQAEENEEADEDSGALWQNSTPPTTGAGTAGITATEPLSWRTVTRPKGLRLRIGGSGPSSHPNSSPSPTQDSSTSGTLVASVLPLGVRKKTTASNVGTGSGNGGEVPPGPSLQPQISSVQGSPSWDIRPQVEQMYEKLDQFFPDHDLDKPIIDVHSNGTSPVVAETPPIAGPVAPLVGSPGVRRHKKAIHVAAAEREKMLERINATKLQRPPLGDSATPPVSRTLRKRSTKMWGGQVEEFAPGLAPPDVPTIPEGGSRRPTFKWVKGQLIGKGHSSRVYHAMNLTTGEMIAVKQVELPKRHNDNADSRQMSVVNGLKSESDILRDLDHPHIVQYLGFEETIDTFSLLMEYVPGGSVGSVLRKVGKFADEVVRSFSRQIIDGLAYLHKSGILHRDLKGDSILVDRSGICKISSFNLSKRSEHVYANHEGAMMQGSVFWMAPEIIYSSNKEGYSAKVDIWSVGCVVLEMHTGMRPWAEVDMIAALYKVSGLREAPPVPSDVILSPLADDFRKRCFAADPAERPTAAELLTHAWLQLRPGWVFKGFKENSALPTKMSVHEMFEYLTHSGCPDLTQSIDPNEYSRSSIATGGFGDIFKGKLNDETPVAIKVWRSRALNEELGKCGKRAMREIYNWSQLDHENIQKLLGVVMFDERLGMVSKWMERGNLQEYLQKNPSADPYPLCIQVAQGVEYIHDRNMIHGDLKAINILVSSDHKLKLTDFDYSIMAESTVFSQTTRLGGGTLRWMAPELVLDLEGDQQRNKQTDIYALGMVNVSCEHSVHIQRPVLRHEQEMISKTVPYFPQCKSDGGVIRALYQKQFPQRDPAFFGSNQRGDKMWAVMTQCWDYEPTARPSAAEVTILLQTLVRETEPEILA</sequence>
<dbReference type="Pfam" id="PF07714">
    <property type="entry name" value="PK_Tyr_Ser-Thr"/>
    <property type="match status" value="1"/>
</dbReference>
<evidence type="ECO:0000256" key="6">
    <source>
        <dbReference type="ARBA" id="ARBA00022840"/>
    </source>
</evidence>
<feature type="domain" description="Protein kinase" evidence="9">
    <location>
        <begin position="489"/>
        <end position="757"/>
    </location>
</feature>
<feature type="region of interest" description="Disordered" evidence="8">
    <location>
        <begin position="316"/>
        <end position="348"/>
    </location>
</feature>
<dbReference type="InterPro" id="IPR000719">
    <property type="entry name" value="Prot_kinase_dom"/>
</dbReference>
<dbReference type="SMART" id="SM00220">
    <property type="entry name" value="S_TKc"/>
    <property type="match status" value="2"/>
</dbReference>
<keyword evidence="6 7" id="KW-0067">ATP-binding</keyword>
<feature type="domain" description="Protein kinase" evidence="9">
    <location>
        <begin position="803"/>
        <end position="1087"/>
    </location>
</feature>
<feature type="compositionally biased region" description="Polar residues" evidence="8">
    <location>
        <begin position="337"/>
        <end position="348"/>
    </location>
</feature>
<dbReference type="GO" id="GO:0000196">
    <property type="term" value="P:cell integrity MAPK cascade"/>
    <property type="evidence" value="ECO:0007669"/>
    <property type="project" value="UniProtKB-ARBA"/>
</dbReference>
<evidence type="ECO:0000256" key="2">
    <source>
        <dbReference type="ARBA" id="ARBA00022527"/>
    </source>
</evidence>
<evidence type="ECO:0000256" key="4">
    <source>
        <dbReference type="ARBA" id="ARBA00022741"/>
    </source>
</evidence>
<organism evidence="10 11">
    <name type="scientific">Rhizoctonia solani</name>
    <dbReference type="NCBI Taxonomy" id="456999"/>
    <lineage>
        <taxon>Eukaryota</taxon>
        <taxon>Fungi</taxon>
        <taxon>Dikarya</taxon>
        <taxon>Basidiomycota</taxon>
        <taxon>Agaricomycotina</taxon>
        <taxon>Agaricomycetes</taxon>
        <taxon>Cantharellales</taxon>
        <taxon>Ceratobasidiaceae</taxon>
        <taxon>Rhizoctonia</taxon>
    </lineage>
</organism>
<dbReference type="PANTHER" id="PTHR48016">
    <property type="entry name" value="MAP KINASE KINASE KINASE SSK2-RELATED-RELATED"/>
    <property type="match status" value="1"/>
</dbReference>
<dbReference type="FunFam" id="3.30.200.20:FF:000387">
    <property type="entry name" value="Serine/threonine-protein kinase STE11"/>
    <property type="match status" value="1"/>
</dbReference>
<dbReference type="GO" id="GO:0005524">
    <property type="term" value="F:ATP binding"/>
    <property type="evidence" value="ECO:0007669"/>
    <property type="project" value="UniProtKB-UniRule"/>
</dbReference>
<evidence type="ECO:0000313" key="10">
    <source>
        <dbReference type="EMBL" id="CAE6509899.1"/>
    </source>
</evidence>
<evidence type="ECO:0000256" key="5">
    <source>
        <dbReference type="ARBA" id="ARBA00022777"/>
    </source>
</evidence>
<evidence type="ECO:0000259" key="9">
    <source>
        <dbReference type="PROSITE" id="PS50011"/>
    </source>
</evidence>
<feature type="compositionally biased region" description="Low complexity" evidence="8">
    <location>
        <begin position="283"/>
        <end position="302"/>
    </location>
</feature>
<dbReference type="InterPro" id="IPR050538">
    <property type="entry name" value="MAP_kinase_kinase_kinase"/>
</dbReference>
<gene>
    <name evidence="10" type="ORF">RDB_LOCUS151168</name>
</gene>
<name>A0A8H3D6I4_9AGAM</name>
<evidence type="ECO:0000313" key="11">
    <source>
        <dbReference type="Proteomes" id="UP000663843"/>
    </source>
</evidence>
<dbReference type="InterPro" id="IPR011009">
    <property type="entry name" value="Kinase-like_dom_sf"/>
</dbReference>
<dbReference type="InterPro" id="IPR001245">
    <property type="entry name" value="Ser-Thr/Tyr_kinase_cat_dom"/>
</dbReference>
<accession>A0A8H3D6I4</accession>
<dbReference type="InterPro" id="IPR017441">
    <property type="entry name" value="Protein_kinase_ATP_BS"/>
</dbReference>
<dbReference type="GO" id="GO:0004709">
    <property type="term" value="F:MAP kinase kinase kinase activity"/>
    <property type="evidence" value="ECO:0007669"/>
    <property type="project" value="UniProtKB-ARBA"/>
</dbReference>
<keyword evidence="5" id="KW-0418">Kinase</keyword>
<comment type="caution">
    <text evidence="10">The sequence shown here is derived from an EMBL/GenBank/DDBJ whole genome shotgun (WGS) entry which is preliminary data.</text>
</comment>
<evidence type="ECO:0000256" key="7">
    <source>
        <dbReference type="PROSITE-ProRule" id="PRU10141"/>
    </source>
</evidence>
<feature type="compositionally biased region" description="Acidic residues" evidence="8">
    <location>
        <begin position="229"/>
        <end position="238"/>
    </location>
</feature>
<dbReference type="FunFam" id="1.10.510.10:FF:000182">
    <property type="entry name" value="MAP kinase kinase kinase mkh1"/>
    <property type="match status" value="1"/>
</dbReference>
<evidence type="ECO:0000256" key="3">
    <source>
        <dbReference type="ARBA" id="ARBA00022679"/>
    </source>
</evidence>
<comment type="similarity">
    <text evidence="1">Belongs to the protein kinase superfamily. STE Ser/Thr protein kinase family. MAP kinase kinase kinase subfamily.</text>
</comment>
<dbReference type="SUPFAM" id="SSF56112">
    <property type="entry name" value="Protein kinase-like (PK-like)"/>
    <property type="match status" value="2"/>
</dbReference>
<dbReference type="Pfam" id="PF00069">
    <property type="entry name" value="Pkinase"/>
    <property type="match status" value="1"/>
</dbReference>